<accession>A0ABY9AUX5</accession>
<feature type="transmembrane region" description="Helical" evidence="4">
    <location>
        <begin position="114"/>
        <end position="133"/>
    </location>
</feature>
<feature type="transmembrane region" description="Helical" evidence="4">
    <location>
        <begin position="290"/>
        <end position="310"/>
    </location>
</feature>
<evidence type="ECO:0000256" key="4">
    <source>
        <dbReference type="SAM" id="Phobius"/>
    </source>
</evidence>
<feature type="transmembrane region" description="Helical" evidence="4">
    <location>
        <begin position="317"/>
        <end position="333"/>
    </location>
</feature>
<dbReference type="Proteomes" id="UP001242732">
    <property type="component" value="Chromosome"/>
</dbReference>
<dbReference type="PANTHER" id="PTHR43129:SF1">
    <property type="entry name" value="FOSMIDOMYCIN RESISTANCE PROTEIN"/>
    <property type="match status" value="1"/>
</dbReference>
<proteinExistence type="predicted"/>
<feature type="transmembrane region" description="Helical" evidence="4">
    <location>
        <begin position="82"/>
        <end position="102"/>
    </location>
</feature>
<dbReference type="Pfam" id="PF07690">
    <property type="entry name" value="MFS_1"/>
    <property type="match status" value="1"/>
</dbReference>
<dbReference type="InterPro" id="IPR036259">
    <property type="entry name" value="MFS_trans_sf"/>
</dbReference>
<dbReference type="Gene3D" id="1.20.1250.20">
    <property type="entry name" value="MFS general substrate transporter like domains"/>
    <property type="match status" value="2"/>
</dbReference>
<organism evidence="6 7">
    <name type="scientific">Paracidovorax citrulli</name>
    <name type="common">Acidovorax citrulli</name>
    <dbReference type="NCBI Taxonomy" id="80869"/>
    <lineage>
        <taxon>Bacteria</taxon>
        <taxon>Pseudomonadati</taxon>
        <taxon>Pseudomonadota</taxon>
        <taxon>Betaproteobacteria</taxon>
        <taxon>Burkholderiales</taxon>
        <taxon>Comamonadaceae</taxon>
        <taxon>Paracidovorax</taxon>
    </lineage>
</organism>
<feature type="transmembrane region" description="Helical" evidence="4">
    <location>
        <begin position="339"/>
        <end position="361"/>
    </location>
</feature>
<evidence type="ECO:0000256" key="1">
    <source>
        <dbReference type="ARBA" id="ARBA00022692"/>
    </source>
</evidence>
<gene>
    <name evidence="6" type="ORF">QRO08_08550</name>
</gene>
<feature type="transmembrane region" description="Helical" evidence="4">
    <location>
        <begin position="202"/>
        <end position="226"/>
    </location>
</feature>
<evidence type="ECO:0000313" key="6">
    <source>
        <dbReference type="EMBL" id="WIY50600.1"/>
    </source>
</evidence>
<feature type="domain" description="Major facilitator superfamily (MFS) profile" evidence="5">
    <location>
        <begin position="49"/>
        <end position="428"/>
    </location>
</feature>
<dbReference type="PANTHER" id="PTHR43129">
    <property type="entry name" value="FOSMIDOMYCIN RESISTANCE PROTEIN"/>
    <property type="match status" value="1"/>
</dbReference>
<dbReference type="RefSeq" id="WP_011795244.1">
    <property type="nucleotide sequence ID" value="NZ_CP023687.1"/>
</dbReference>
<dbReference type="InterPro" id="IPR020846">
    <property type="entry name" value="MFS_dom"/>
</dbReference>
<reference evidence="6 7" key="1">
    <citation type="submission" date="2023-06" db="EMBL/GenBank/DDBJ databases">
        <authorList>
            <person name="Ham H."/>
            <person name="Park D.S."/>
        </authorList>
    </citation>
    <scope>NUCLEOTIDE SEQUENCE [LARGE SCALE GENOMIC DNA]</scope>
    <source>
        <strain evidence="6 7">KACC 17005</strain>
    </source>
</reference>
<sequence length="431" mass="44751">MTTTTADTAQPAHLAPLAAPVAPDAAATTTATATPPLQDATAHGFLLPIVGSAAFAHLLNDMIQAMLPSIFPMLKANFSLSFGQIGIIALVYQVTASLLQPWIGFYTDKHPKPYLLPAGMCMTLLGVALLAVAHSYPMLLVAAAVVGVGSATFHPEASRIARLASGGRFGTAQSTFQVGGNTGTAIGPLLTAAIVIPHGQPAVAWFMAAALLAIFVLYRLTVWVRHHGAAKARGLARGGSEGLDRAGVVRAVAVICVLMFAKFVYIASFTNYFTFYLIERFHVSVQTSQMFLFLFLAAVAAGTFAGGPVGDRIGRKAVIWISFLGVAPFALALPHVGLAWTAVLAVVIGLVMSSAFAALVVYAQEAVPGRVGLVSGLMFGLMFGIGGIGAAGLGDLADIHGIVWVYGVTSFLPLLGLATALLPDTRKKARA</sequence>
<keyword evidence="7" id="KW-1185">Reference proteome</keyword>
<dbReference type="CDD" id="cd17478">
    <property type="entry name" value="MFS_FsR"/>
    <property type="match status" value="1"/>
</dbReference>
<evidence type="ECO:0000313" key="7">
    <source>
        <dbReference type="Proteomes" id="UP001242732"/>
    </source>
</evidence>
<keyword evidence="1 4" id="KW-0812">Transmembrane</keyword>
<evidence type="ECO:0000256" key="2">
    <source>
        <dbReference type="ARBA" id="ARBA00022989"/>
    </source>
</evidence>
<feature type="transmembrane region" description="Helical" evidence="4">
    <location>
        <begin position="399"/>
        <end position="422"/>
    </location>
</feature>
<name>A0ABY9AUX5_PARCI</name>
<feature type="transmembrane region" description="Helical" evidence="4">
    <location>
        <begin position="178"/>
        <end position="196"/>
    </location>
</feature>
<dbReference type="SUPFAM" id="SSF103473">
    <property type="entry name" value="MFS general substrate transporter"/>
    <property type="match status" value="1"/>
</dbReference>
<keyword evidence="3 4" id="KW-0472">Membrane</keyword>
<dbReference type="EMBL" id="CP127363">
    <property type="protein sequence ID" value="WIY50600.1"/>
    <property type="molecule type" value="Genomic_DNA"/>
</dbReference>
<keyword evidence="2 4" id="KW-1133">Transmembrane helix</keyword>
<feature type="transmembrane region" description="Helical" evidence="4">
    <location>
        <begin position="139"/>
        <end position="157"/>
    </location>
</feature>
<dbReference type="InterPro" id="IPR011701">
    <property type="entry name" value="MFS"/>
</dbReference>
<feature type="transmembrane region" description="Helical" evidence="4">
    <location>
        <begin position="247"/>
        <end position="270"/>
    </location>
</feature>
<feature type="transmembrane region" description="Helical" evidence="4">
    <location>
        <begin position="373"/>
        <end position="393"/>
    </location>
</feature>
<evidence type="ECO:0000256" key="3">
    <source>
        <dbReference type="ARBA" id="ARBA00023136"/>
    </source>
</evidence>
<evidence type="ECO:0000259" key="5">
    <source>
        <dbReference type="PROSITE" id="PS50850"/>
    </source>
</evidence>
<dbReference type="PROSITE" id="PS50850">
    <property type="entry name" value="MFS"/>
    <property type="match status" value="1"/>
</dbReference>
<protein>
    <submittedName>
        <fullName evidence="6">MFS transporter</fullName>
    </submittedName>
</protein>